<reference evidence="2" key="1">
    <citation type="submission" date="2021-10" db="EMBL/GenBank/DDBJ databases">
        <title>Anaerobic single-cell dispensing facilitates the cultivation of human gut bacteria.</title>
        <authorList>
            <person name="Afrizal A."/>
        </authorList>
    </citation>
    <scope>NUCLEOTIDE SEQUENCE</scope>
    <source>
        <strain evidence="2">CLA-AA-H250</strain>
    </source>
</reference>
<dbReference type="Proteomes" id="UP001199424">
    <property type="component" value="Unassembled WGS sequence"/>
</dbReference>
<evidence type="ECO:0008006" key="4">
    <source>
        <dbReference type="Google" id="ProtNLM"/>
    </source>
</evidence>
<dbReference type="RefSeq" id="WP_308449947.1">
    <property type="nucleotide sequence ID" value="NZ_JAJEQC010000016.1"/>
</dbReference>
<dbReference type="SUPFAM" id="SSF53850">
    <property type="entry name" value="Periplasmic binding protein-like II"/>
    <property type="match status" value="1"/>
</dbReference>
<accession>A0AAE3AJL3</accession>
<dbReference type="AlphaFoldDB" id="A0AAE3AJL3"/>
<dbReference type="EMBL" id="JAJEQC010000016">
    <property type="protein sequence ID" value="MCC2137805.1"/>
    <property type="molecule type" value="Genomic_DNA"/>
</dbReference>
<dbReference type="Gene3D" id="3.40.190.10">
    <property type="entry name" value="Periplasmic binding protein-like II"/>
    <property type="match status" value="1"/>
</dbReference>
<keyword evidence="1" id="KW-0812">Transmembrane</keyword>
<evidence type="ECO:0000313" key="2">
    <source>
        <dbReference type="EMBL" id="MCC2137805.1"/>
    </source>
</evidence>
<evidence type="ECO:0000256" key="1">
    <source>
        <dbReference type="SAM" id="Phobius"/>
    </source>
</evidence>
<keyword evidence="1" id="KW-1133">Transmembrane helix</keyword>
<gene>
    <name evidence="2" type="ORF">LKD31_12415</name>
</gene>
<keyword evidence="1" id="KW-0472">Membrane</keyword>
<sequence length="483" mass="54809">MDTPHNDKQRKSLFPYKLAQTLVGLIAVCFLIFCIRSPSTSSPSPFQTTSSEKETALKWIFITPYGETDSSYANLFLSQEDCTELAGTPVELSFCTIEKYLNMTASGISADVVTCWYTDSNFKRLETTGTTWALQDLLDKEIPGFTLPENFIRWCGNFQGDVYAYPHTETILSEDTSTKSAAAMIGRKDILEKIHWDSQQPLSKAYCLEQLKAVRKAYPELIPCYVELPSLQQMFGVTADTGTAWEDPFFHPGTLESLEFMNTLFRERLLSRDVFTLSQESLLRQLQNGEIFLAASPSLGKLLSLLPENHPIWEQYEILSPILSDSGREPALSNNFEEQYVSTLFVKSSTQSQFQARLLAAFYLQNMEPSPEQKNALERSGLGDLLKNAEPMKSIGIDSQYTVPIIHYEILFSLYSNTRLATADERKQKFLENQIVNLVEDCSADEIAPTYARLVSELQRGDYKLLDTWKKQQYQKAISILQE</sequence>
<keyword evidence="3" id="KW-1185">Reference proteome</keyword>
<proteinExistence type="predicted"/>
<organism evidence="2 3">
    <name type="scientific">Hominenteromicrobium mulieris</name>
    <dbReference type="NCBI Taxonomy" id="2885357"/>
    <lineage>
        <taxon>Bacteria</taxon>
        <taxon>Bacillati</taxon>
        <taxon>Bacillota</taxon>
        <taxon>Clostridia</taxon>
        <taxon>Eubacteriales</taxon>
        <taxon>Oscillospiraceae</taxon>
        <taxon>Hominenteromicrobium</taxon>
    </lineage>
</organism>
<comment type="caution">
    <text evidence="2">The sequence shown here is derived from an EMBL/GenBank/DDBJ whole genome shotgun (WGS) entry which is preliminary data.</text>
</comment>
<feature type="transmembrane region" description="Helical" evidence="1">
    <location>
        <begin position="12"/>
        <end position="33"/>
    </location>
</feature>
<name>A0AAE3AJL3_9FIRM</name>
<evidence type="ECO:0000313" key="3">
    <source>
        <dbReference type="Proteomes" id="UP001199424"/>
    </source>
</evidence>
<protein>
    <recommendedName>
        <fullName evidence="4">Extracellular solute-binding protein</fullName>
    </recommendedName>
</protein>